<dbReference type="GO" id="GO:0046873">
    <property type="term" value="F:metal ion transmembrane transporter activity"/>
    <property type="evidence" value="ECO:0007669"/>
    <property type="project" value="InterPro"/>
</dbReference>
<evidence type="ECO:0000256" key="4">
    <source>
        <dbReference type="ARBA" id="ARBA00023136"/>
    </source>
</evidence>
<evidence type="ECO:0000256" key="3">
    <source>
        <dbReference type="ARBA" id="ARBA00022989"/>
    </source>
</evidence>
<reference evidence="6" key="2">
    <citation type="submission" date="2023-06" db="EMBL/GenBank/DDBJ databases">
        <authorList>
            <person name="Ma L."/>
            <person name="Liu K.-W."/>
            <person name="Li Z."/>
            <person name="Hsiao Y.-Y."/>
            <person name="Qi Y."/>
            <person name="Fu T."/>
            <person name="Tang G."/>
            <person name="Zhang D."/>
            <person name="Sun W.-H."/>
            <person name="Liu D.-K."/>
            <person name="Li Y."/>
            <person name="Chen G.-Z."/>
            <person name="Liu X.-D."/>
            <person name="Liao X.-Y."/>
            <person name="Jiang Y.-T."/>
            <person name="Yu X."/>
            <person name="Hao Y."/>
            <person name="Huang J."/>
            <person name="Zhao X.-W."/>
            <person name="Ke S."/>
            <person name="Chen Y.-Y."/>
            <person name="Wu W.-L."/>
            <person name="Hsu J.-L."/>
            <person name="Lin Y.-F."/>
            <person name="Huang M.-D."/>
            <person name="Li C.-Y."/>
            <person name="Huang L."/>
            <person name="Wang Z.-W."/>
            <person name="Zhao X."/>
            <person name="Zhong W.-Y."/>
            <person name="Peng D.-H."/>
            <person name="Ahmad S."/>
            <person name="Lan S."/>
            <person name="Zhang J.-S."/>
            <person name="Tsai W.-C."/>
            <person name="Van De Peer Y."/>
            <person name="Liu Z.-J."/>
        </authorList>
    </citation>
    <scope>NUCLEOTIDE SEQUENCE</scope>
    <source>
        <strain evidence="6">CP</strain>
        <tissue evidence="6">Leaves</tissue>
    </source>
</reference>
<protein>
    <submittedName>
        <fullName evidence="6">Zinc transporter 6</fullName>
    </submittedName>
</protein>
<evidence type="ECO:0000313" key="6">
    <source>
        <dbReference type="EMBL" id="KAK1321827.1"/>
    </source>
</evidence>
<evidence type="ECO:0000256" key="1">
    <source>
        <dbReference type="ARBA" id="ARBA00004141"/>
    </source>
</evidence>
<reference evidence="6" key="1">
    <citation type="journal article" date="2023" name="Nat. Commun.">
        <title>Diploid and tetraploid genomes of Acorus and the evolution of monocots.</title>
        <authorList>
            <person name="Ma L."/>
            <person name="Liu K.W."/>
            <person name="Li Z."/>
            <person name="Hsiao Y.Y."/>
            <person name="Qi Y."/>
            <person name="Fu T."/>
            <person name="Tang G.D."/>
            <person name="Zhang D."/>
            <person name="Sun W.H."/>
            <person name="Liu D.K."/>
            <person name="Li Y."/>
            <person name="Chen G.Z."/>
            <person name="Liu X.D."/>
            <person name="Liao X.Y."/>
            <person name="Jiang Y.T."/>
            <person name="Yu X."/>
            <person name="Hao Y."/>
            <person name="Huang J."/>
            <person name="Zhao X.W."/>
            <person name="Ke S."/>
            <person name="Chen Y.Y."/>
            <person name="Wu W.L."/>
            <person name="Hsu J.L."/>
            <person name="Lin Y.F."/>
            <person name="Huang M.D."/>
            <person name="Li C.Y."/>
            <person name="Huang L."/>
            <person name="Wang Z.W."/>
            <person name="Zhao X."/>
            <person name="Zhong W.Y."/>
            <person name="Peng D.H."/>
            <person name="Ahmad S."/>
            <person name="Lan S."/>
            <person name="Zhang J.S."/>
            <person name="Tsai W.C."/>
            <person name="Van de Peer Y."/>
            <person name="Liu Z.J."/>
        </authorList>
    </citation>
    <scope>NUCLEOTIDE SEQUENCE</scope>
    <source>
        <strain evidence="6">CP</strain>
    </source>
</reference>
<dbReference type="EMBL" id="JAUJYO010000003">
    <property type="protein sequence ID" value="KAK1321827.1"/>
    <property type="molecule type" value="Genomic_DNA"/>
</dbReference>
<evidence type="ECO:0000313" key="7">
    <source>
        <dbReference type="Proteomes" id="UP001180020"/>
    </source>
</evidence>
<feature type="transmembrane region" description="Helical" evidence="5">
    <location>
        <begin position="58"/>
        <end position="76"/>
    </location>
</feature>
<evidence type="ECO:0000256" key="5">
    <source>
        <dbReference type="SAM" id="Phobius"/>
    </source>
</evidence>
<evidence type="ECO:0000256" key="2">
    <source>
        <dbReference type="ARBA" id="ARBA00022692"/>
    </source>
</evidence>
<dbReference type="InterPro" id="IPR003689">
    <property type="entry name" value="ZIP"/>
</dbReference>
<accession>A0AAV9F8F2</accession>
<keyword evidence="2 5" id="KW-0812">Transmembrane</keyword>
<organism evidence="6 7">
    <name type="scientific">Acorus calamus</name>
    <name type="common">Sweet flag</name>
    <dbReference type="NCBI Taxonomy" id="4465"/>
    <lineage>
        <taxon>Eukaryota</taxon>
        <taxon>Viridiplantae</taxon>
        <taxon>Streptophyta</taxon>
        <taxon>Embryophyta</taxon>
        <taxon>Tracheophyta</taxon>
        <taxon>Spermatophyta</taxon>
        <taxon>Magnoliopsida</taxon>
        <taxon>Liliopsida</taxon>
        <taxon>Acoraceae</taxon>
        <taxon>Acorus</taxon>
    </lineage>
</organism>
<keyword evidence="7" id="KW-1185">Reference proteome</keyword>
<dbReference type="AlphaFoldDB" id="A0AAV9F8F2"/>
<dbReference type="Pfam" id="PF02535">
    <property type="entry name" value="Zip"/>
    <property type="match status" value="1"/>
</dbReference>
<keyword evidence="3 5" id="KW-1133">Transmembrane helix</keyword>
<gene>
    <name evidence="6" type="primary">ZIP6</name>
    <name evidence="6" type="ORF">QJS10_CPA03g01173</name>
</gene>
<comment type="subcellular location">
    <subcellularLocation>
        <location evidence="1">Membrane</location>
        <topology evidence="1">Multi-pass membrane protein</topology>
    </subcellularLocation>
</comment>
<feature type="transmembrane region" description="Helical" evidence="5">
    <location>
        <begin position="29"/>
        <end position="46"/>
    </location>
</feature>
<dbReference type="Proteomes" id="UP001180020">
    <property type="component" value="Unassembled WGS sequence"/>
</dbReference>
<dbReference type="GO" id="GO:0016020">
    <property type="term" value="C:membrane"/>
    <property type="evidence" value="ECO:0007669"/>
    <property type="project" value="UniProtKB-SubCell"/>
</dbReference>
<comment type="caution">
    <text evidence="6">The sequence shown here is derived from an EMBL/GenBank/DDBJ whole genome shotgun (WGS) entry which is preliminary data.</text>
</comment>
<keyword evidence="4 5" id="KW-0472">Membrane</keyword>
<proteinExistence type="predicted"/>
<sequence>MFVLKALEVGIQREQLISEGLLGSSTSGILIYMVLVNLIAVDFFHNKAMLSKPWLKKASYTALILGSASMSVLALWA</sequence>
<name>A0AAV9F8F2_ACOCL</name>